<feature type="compositionally biased region" description="Polar residues" evidence="1">
    <location>
        <begin position="530"/>
        <end position="543"/>
    </location>
</feature>
<evidence type="ECO:0000313" key="3">
    <source>
        <dbReference type="EMBL" id="KAH9526113.1"/>
    </source>
</evidence>
<feature type="region of interest" description="Disordered" evidence="1">
    <location>
        <begin position="588"/>
        <end position="612"/>
    </location>
</feature>
<feature type="transmembrane region" description="Helical" evidence="2">
    <location>
        <begin position="496"/>
        <end position="516"/>
    </location>
</feature>
<accession>A0A922ICD8</accession>
<reference evidence="3" key="2">
    <citation type="journal article" date="2022" name="Res Sq">
        <title>Comparative Genomics Reveals Insights into the Divergent Evolution of Astigmatic Mites and Household Pest Adaptations.</title>
        <authorList>
            <person name="Xiong Q."/>
            <person name="Wan A.T.-Y."/>
            <person name="Liu X.-Y."/>
            <person name="Fung C.S.-H."/>
            <person name="Xiao X."/>
            <person name="Malainual N."/>
            <person name="Hou J."/>
            <person name="Wang L."/>
            <person name="Wang M."/>
            <person name="Yang K."/>
            <person name="Cui Y."/>
            <person name="Leung E."/>
            <person name="Nong W."/>
            <person name="Shin S.-K."/>
            <person name="Au S."/>
            <person name="Jeong K.Y."/>
            <person name="Chew F.T."/>
            <person name="Hui J."/>
            <person name="Leung T.F."/>
            <person name="Tungtrongchitr A."/>
            <person name="Zhong N."/>
            <person name="Liu Z."/>
            <person name="Tsui S."/>
        </authorList>
    </citation>
    <scope>NUCLEOTIDE SEQUENCE</scope>
    <source>
        <strain evidence="3">Derf</strain>
        <tissue evidence="3">Whole organism</tissue>
    </source>
</reference>
<comment type="caution">
    <text evidence="3">The sequence shown here is derived from an EMBL/GenBank/DDBJ whole genome shotgun (WGS) entry which is preliminary data.</text>
</comment>
<organism evidence="3 4">
    <name type="scientific">Dermatophagoides farinae</name>
    <name type="common">American house dust mite</name>
    <dbReference type="NCBI Taxonomy" id="6954"/>
    <lineage>
        <taxon>Eukaryota</taxon>
        <taxon>Metazoa</taxon>
        <taxon>Ecdysozoa</taxon>
        <taxon>Arthropoda</taxon>
        <taxon>Chelicerata</taxon>
        <taxon>Arachnida</taxon>
        <taxon>Acari</taxon>
        <taxon>Acariformes</taxon>
        <taxon>Sarcoptiformes</taxon>
        <taxon>Astigmata</taxon>
        <taxon>Psoroptidia</taxon>
        <taxon>Analgoidea</taxon>
        <taxon>Pyroglyphidae</taxon>
        <taxon>Dermatophagoidinae</taxon>
        <taxon>Dermatophagoides</taxon>
    </lineage>
</organism>
<feature type="transmembrane region" description="Helical" evidence="2">
    <location>
        <begin position="21"/>
        <end position="41"/>
    </location>
</feature>
<gene>
    <name evidence="3" type="ORF">DERF_000225</name>
</gene>
<protein>
    <submittedName>
        <fullName evidence="3">Uncharacterized protein</fullName>
    </submittedName>
</protein>
<keyword evidence="2" id="KW-0812">Transmembrane</keyword>
<keyword evidence="2" id="KW-1133">Transmembrane helix</keyword>
<evidence type="ECO:0000256" key="2">
    <source>
        <dbReference type="SAM" id="Phobius"/>
    </source>
</evidence>
<evidence type="ECO:0000256" key="1">
    <source>
        <dbReference type="SAM" id="MobiDB-lite"/>
    </source>
</evidence>
<feature type="region of interest" description="Disordered" evidence="1">
    <location>
        <begin position="526"/>
        <end position="545"/>
    </location>
</feature>
<proteinExistence type="predicted"/>
<evidence type="ECO:0000313" key="4">
    <source>
        <dbReference type="Proteomes" id="UP000790347"/>
    </source>
</evidence>
<name>A0A922ICD8_DERFA</name>
<keyword evidence="4" id="KW-1185">Reference proteome</keyword>
<dbReference type="AlphaFoldDB" id="A0A922ICD8"/>
<keyword evidence="2" id="KW-0472">Membrane</keyword>
<dbReference type="Proteomes" id="UP000790347">
    <property type="component" value="Unassembled WGS sequence"/>
</dbReference>
<sequence length="658" mass="74416">MIDIHIFFVHISRLVSLEKHIIMKIRFVLLIVAFVLCTNLIHSTIAMPEQSTVATTTTATSNNVDENKSKLHRVRLISSLDDDNNDEKQKTWSSLFDESMVTSDENNNKQINATSCSEQCKDFFGTTNDDSEKFQSCINGCRYYTINLILTQKNISAGYTSSLSSVKSECFNSCVKVYPNDTKSISICNFGCRLADNAQSEKSKTRPIITISSVATHDESTDNNTVIDATESVKSASNDGKDEKKRTFSMFIPIRTITSANELDDNSQPESLDRVFAQNNMPSSLSQMMMSMVRSMAERARQMIDFARTQQQKMEDDRFSMDFDSSSNTGEAGGEAVSYERSMSVMMTKDKDGNNKLVVMREPPKITIHRAWNPLGLDFDRFKTEKATDLNQRLKQLEHEGEERLNGNKLRVLMPWKWSGGWDSNRVQQEQNADEDRLGNLIFHRINSFGLPQNQQNNDDVNHDADDDDVMVINTVDPNKSNSLPWSTCLISMMPLLYLLMVILLLYIIIWLFYSVPNYVICKNRRGRSHPSSSTNGRNSSETILPLSLDDDSYRERRRRLFQKLFHLSRAQRYCKLSAFTGFGEKTSPITPATKSPSSATGNDLSPTGSTLSFPPPYAEAAAFDKTFSVPETTLKVNELLTTLNSFPVIQKKNESNK</sequence>
<reference evidence="3" key="1">
    <citation type="submission" date="2013-05" db="EMBL/GenBank/DDBJ databases">
        <authorList>
            <person name="Yim A.K.Y."/>
            <person name="Chan T.F."/>
            <person name="Ji K.M."/>
            <person name="Liu X.Y."/>
            <person name="Zhou J.W."/>
            <person name="Li R.Q."/>
            <person name="Yang K.Y."/>
            <person name="Li J."/>
            <person name="Li M."/>
            <person name="Law P.T.W."/>
            <person name="Wu Y.L."/>
            <person name="Cai Z.L."/>
            <person name="Qin H."/>
            <person name="Bao Y."/>
            <person name="Leung R.K.K."/>
            <person name="Ng P.K.S."/>
            <person name="Zou J."/>
            <person name="Zhong X.J."/>
            <person name="Ran P.X."/>
            <person name="Zhong N.S."/>
            <person name="Liu Z.G."/>
            <person name="Tsui S.K.W."/>
        </authorList>
    </citation>
    <scope>NUCLEOTIDE SEQUENCE</scope>
    <source>
        <strain evidence="3">Derf</strain>
        <tissue evidence="3">Whole organism</tissue>
    </source>
</reference>
<dbReference type="EMBL" id="ASGP02000001">
    <property type="protein sequence ID" value="KAH9526113.1"/>
    <property type="molecule type" value="Genomic_DNA"/>
</dbReference>